<dbReference type="EMBL" id="BAABCT010000005">
    <property type="protein sequence ID" value="GAA4074064.1"/>
    <property type="molecule type" value="Genomic_DNA"/>
</dbReference>
<evidence type="ECO:0000313" key="2">
    <source>
        <dbReference type="Proteomes" id="UP001500367"/>
    </source>
</evidence>
<protein>
    <recommendedName>
        <fullName evidence="3">MafI family immunity protein</fullName>
    </recommendedName>
</protein>
<evidence type="ECO:0000313" key="1">
    <source>
        <dbReference type="EMBL" id="GAA4074064.1"/>
    </source>
</evidence>
<evidence type="ECO:0008006" key="3">
    <source>
        <dbReference type="Google" id="ProtNLM"/>
    </source>
</evidence>
<comment type="caution">
    <text evidence="1">The sequence shown here is derived from an EMBL/GenBank/DDBJ whole genome shotgun (WGS) entry which is preliminary data.</text>
</comment>
<dbReference type="Proteomes" id="UP001500367">
    <property type="component" value="Unassembled WGS sequence"/>
</dbReference>
<keyword evidence="2" id="KW-1185">Reference proteome</keyword>
<dbReference type="RefSeq" id="WP_344816521.1">
    <property type="nucleotide sequence ID" value="NZ_BAABCT010000005.1"/>
</dbReference>
<name>A0ABP7VTI3_9FLAO</name>
<organism evidence="1 2">
    <name type="scientific">Flavobacterium cheonanense</name>
    <dbReference type="NCBI Taxonomy" id="706183"/>
    <lineage>
        <taxon>Bacteria</taxon>
        <taxon>Pseudomonadati</taxon>
        <taxon>Bacteroidota</taxon>
        <taxon>Flavobacteriia</taxon>
        <taxon>Flavobacteriales</taxon>
        <taxon>Flavobacteriaceae</taxon>
        <taxon>Flavobacterium</taxon>
    </lineage>
</organism>
<gene>
    <name evidence="1" type="ORF">GCM10022389_19510</name>
</gene>
<reference evidence="2" key="1">
    <citation type="journal article" date="2019" name="Int. J. Syst. Evol. Microbiol.">
        <title>The Global Catalogue of Microorganisms (GCM) 10K type strain sequencing project: providing services to taxonomists for standard genome sequencing and annotation.</title>
        <authorList>
            <consortium name="The Broad Institute Genomics Platform"/>
            <consortium name="The Broad Institute Genome Sequencing Center for Infectious Disease"/>
            <person name="Wu L."/>
            <person name="Ma J."/>
        </authorList>
    </citation>
    <scope>NUCLEOTIDE SEQUENCE [LARGE SCALE GENOMIC DNA]</scope>
    <source>
        <strain evidence="2">JCM 17069</strain>
    </source>
</reference>
<accession>A0ABP7VTI3</accession>
<proteinExistence type="predicted"/>
<sequence length="111" mass="13307">MEEPFKQETTAFLNDYYDAIGITSEELKKSLKIEKASDEELLAQFSEEEIQMGIEHYNDEYVMIRNLLFYKSIDDVENYLKCMDELKEYVEFSFDKNLLDRYLLLEKNIFG</sequence>